<dbReference type="EMBL" id="HBEZ01035908">
    <property type="protein sequence ID" value="CAD8642059.1"/>
    <property type="molecule type" value="Transcribed_RNA"/>
</dbReference>
<evidence type="ECO:0000313" key="5">
    <source>
        <dbReference type="EMBL" id="CAD8642055.1"/>
    </source>
</evidence>
<feature type="transmembrane region" description="Helical" evidence="2">
    <location>
        <begin position="1341"/>
        <end position="1358"/>
    </location>
</feature>
<feature type="compositionally biased region" description="Acidic residues" evidence="1">
    <location>
        <begin position="959"/>
        <end position="976"/>
    </location>
</feature>
<feature type="domain" description="Tyrosine-protein kinase ephrin type A/B receptor-like" evidence="3">
    <location>
        <begin position="172"/>
        <end position="203"/>
    </location>
</feature>
<evidence type="ECO:0000259" key="3">
    <source>
        <dbReference type="Pfam" id="PF07699"/>
    </source>
</evidence>
<dbReference type="EMBL" id="HBEZ01035906">
    <property type="protein sequence ID" value="CAD8642057.1"/>
    <property type="molecule type" value="Transcribed_RNA"/>
</dbReference>
<evidence type="ECO:0000256" key="1">
    <source>
        <dbReference type="SAM" id="MobiDB-lite"/>
    </source>
</evidence>
<sequence length="1979" mass="210190">MRVEAMNVSSQLIVSYWLHLCNLCETGTFQSASGSVNCTKCFAGTFQTGSGMITVSNCTQCSFGTYQTGLGSVNASACLFCSAGKYQTGSGLTNINNCTLCRAGTYQTGVGMINCSLCHVGTYQTGQGIIDARNCSLCSAGTYQTGLGISNSSKCSLCAAGKFQTGFGMPSGNNCSQCPLGSYQTGFGGMNCTLCPAGTYQTGMGMLNVINCTLCPAGTYLTTTGMLDVRNCSLCSPGTFQTGFGSISRTNCSQCIAGTYQTGMGSQNCTLCVSGKYQSGFGNINCSLCYLGTYQTGLGFANCSVCGAGSYQSSVGNLNCTQCGQGTYHTGSGLIALSGCLFCDIGTYQTGSGMTDRANCSFCLAGKYQTGVGMPAANNCSLCEIGKYQTGFGTIDCLMCIPGTYQTGLGMPDLKNCSMCLAGSFQTGLGMSNESNCSLCSAGKYQTGTGITFAILCRLCDPGFYATGMGSINCTFCAAGRYQTGFGMMDAANCSLCKEGLFQTGSGMLNRDSCLPCSPGTYHTGLGMSSPSNCSLCGAGLIQSGIGSVNCSSCGPGTYQTGLGMVSYANCSLCEKGKYQTGTGISNATGCMLCVAGKYQTGIGITDSVLCRNCGPGYFQTGVGMPSQQNCSLCIFGTFQTGSGMYNSSSCGFCSPGTFQTGFGAVNCTHCSAGTFQSGFGIYNESHCSLCKPGTFQTGTGMLNTSDCLLCSSGKYQTGFGLADPKYCSYCKAGSYQTGSGMVSQDSCALCGAGMYQTGNGMSSSINCSLCLAGTYQSGVGNVNCTLCNTGKYQTGSGMMTDLNCTLCYAGKYQTGTGMMNEDSCDLCTAGTYQSGNGMGNESSCKACDAGKYFSGLGNPSAVNCTTGLSPTLKLQAQATTVVVSTVVAMVVSTSVGSAIGASVGGSVASSGGSGGASIFQLIQATQFMNVFGKLIDQKAAKANNARRSEQLSNISESGADENQESAAFEADDAGDASEFSDQFAWANGRFDDIFSLHPDTCAGVLLQPFFGIVGTAVTVIGASFILRALVNLIMTYASSKSEDDETSSSGLGFGVFEYAVVKTAHLGLCQASGYAISTAMYSPTCGSSAQLVWALALCWLLSFPVGFTLYLGYKMTKSKSNKGIKFARKKHAGSWSAYFKKIFRAEGSHDRFCRPHVIHYSLKIFFGFSGALLLFLAISFVSDPNNDIVRTILLFVFGFISLIIAATLSYKPGRNVVVFLTNILAHHVGKRFTIVEGNAVVEQNRDYTETHSIVLKVYRILLAFFVSCMAWIQAKIEVILDPSMLWALRHRGKWVKKDELKVFYSELNDRAIYFAVFLMIKNVIIGITLADNLVDSLRKAWVIAILYCFELLIHLFYSPDVDAINGLKMAAQVGLQTVIMITAALVTSGRVKSRYGEQICIQVSLVQIFLAIPEQIWSVVSMAILRKNGPPREPDFKTTEEEIAVAREKASLTFGQRLQACAVVLKGIKSMTPALKDGDPAGIITELIIRKNMLLSLEKLNGSVLSIIFDDIFHCRSVRQALEVEMKDRPEISPSVIEILGNKWDTSVDFRDGVSHIYKIKDILEGTENLDVSKSPDPQQHGKAAVVNGLHFGLQTDQGEDLCTINERTQADQFQNLQGTPRHWPGYDTSGLNPFESQPDYTKTFQHHDYTTMSPSSNGFYVSEPQQSLFAFSAVSSPELVFYQPIPEDFTLMQFWHSSVSAQVAETDQLSLDEKKYILDHPKRLGGNSFGLMKGVSGSCSEAAKKSNLSEMANETGWPLDVTKTTVTSNELRSSESTAQGSGAASHVALEAAEINTGVSEDKSAVDNGLFKSFIARVIGASDADTMDGLNEKLTSMLPDQLTGLIEEVPAGLAAANSIMALEMEEDEEEECEPEGTGADKWNDHGNGGLEKGASTARKEQEREATSARKKKKLPFKKAVPAVRLICGLRWDWILFYGSIILALSALFVLTALASTTCTCPPNNTVDDMNSTKSAISL</sequence>
<dbReference type="EMBL" id="HBEZ01035898">
    <property type="protein sequence ID" value="CAD8642051.1"/>
    <property type="molecule type" value="Transcribed_RNA"/>
</dbReference>
<evidence type="ECO:0000313" key="7">
    <source>
        <dbReference type="EMBL" id="CAD8642059.1"/>
    </source>
</evidence>
<feature type="transmembrane region" description="Helical" evidence="2">
    <location>
        <begin position="1935"/>
        <end position="1955"/>
    </location>
</feature>
<dbReference type="PANTHER" id="PTHR46967">
    <property type="entry name" value="INSULIN-LIKE GROWTH FACTOR BINDING PROTEIN,N-TERMINAL"/>
    <property type="match status" value="1"/>
</dbReference>
<dbReference type="InterPro" id="IPR011641">
    <property type="entry name" value="Tyr-kin_ephrin_A/B_rcpt-like"/>
</dbReference>
<keyword evidence="2" id="KW-0472">Membrane</keyword>
<dbReference type="SUPFAM" id="SSF57184">
    <property type="entry name" value="Growth factor receptor domain"/>
    <property type="match status" value="4"/>
</dbReference>
<feature type="transmembrane region" description="Helical" evidence="2">
    <location>
        <begin position="1189"/>
        <end position="1211"/>
    </location>
</feature>
<name>A0A6T8A0D2_9CRYP</name>
<dbReference type="InterPro" id="IPR009030">
    <property type="entry name" value="Growth_fac_rcpt_cys_sf"/>
</dbReference>
<proteinExistence type="predicted"/>
<dbReference type="SMART" id="SM01411">
    <property type="entry name" value="Ephrin_rec_like"/>
    <property type="match status" value="16"/>
</dbReference>
<feature type="domain" description="Tyrosine-protein kinase ephrin type A/B receptor-like" evidence="3">
    <location>
        <begin position="292"/>
        <end position="331"/>
    </location>
</feature>
<evidence type="ECO:0000313" key="4">
    <source>
        <dbReference type="EMBL" id="CAD8642051.1"/>
    </source>
</evidence>
<accession>A0A6T8A0D2</accession>
<keyword evidence="2" id="KW-0812">Transmembrane</keyword>
<feature type="transmembrane region" description="Helical" evidence="2">
    <location>
        <begin position="1312"/>
        <end position="1334"/>
    </location>
</feature>
<gene>
    <name evidence="4" type="ORF">CCUR1050_LOCUS19735</name>
    <name evidence="5" type="ORF">CCUR1050_LOCUS19739</name>
    <name evidence="6" type="ORF">CCUR1050_LOCUS19741</name>
    <name evidence="7" type="ORF">CCUR1050_LOCUS19743</name>
</gene>
<dbReference type="Gene3D" id="2.10.50.10">
    <property type="entry name" value="Tumor Necrosis Factor Receptor, subunit A, domain 2"/>
    <property type="match status" value="9"/>
</dbReference>
<keyword evidence="2" id="KW-1133">Transmembrane helix</keyword>
<protein>
    <recommendedName>
        <fullName evidence="3">Tyrosine-protein kinase ephrin type A/B receptor-like domain-containing protein</fullName>
    </recommendedName>
</protein>
<evidence type="ECO:0000256" key="2">
    <source>
        <dbReference type="SAM" id="Phobius"/>
    </source>
</evidence>
<feature type="transmembrane region" description="Helical" evidence="2">
    <location>
        <begin position="1370"/>
        <end position="1388"/>
    </location>
</feature>
<reference evidence="6" key="1">
    <citation type="submission" date="2021-01" db="EMBL/GenBank/DDBJ databases">
        <authorList>
            <person name="Corre E."/>
            <person name="Pelletier E."/>
            <person name="Niang G."/>
            <person name="Scheremetjew M."/>
            <person name="Finn R."/>
            <person name="Kale V."/>
            <person name="Holt S."/>
            <person name="Cochrane G."/>
            <person name="Meng A."/>
            <person name="Brown T."/>
            <person name="Cohen L."/>
        </authorList>
    </citation>
    <scope>NUCLEOTIDE SEQUENCE</scope>
    <source>
        <strain evidence="6">CCAP979/52</strain>
    </source>
</reference>
<feature type="transmembrane region" description="Helical" evidence="2">
    <location>
        <begin position="1092"/>
        <end position="1114"/>
    </location>
</feature>
<organism evidence="6">
    <name type="scientific">Cryptomonas curvata</name>
    <dbReference type="NCBI Taxonomy" id="233186"/>
    <lineage>
        <taxon>Eukaryota</taxon>
        <taxon>Cryptophyceae</taxon>
        <taxon>Cryptomonadales</taxon>
        <taxon>Cryptomonadaceae</taxon>
        <taxon>Cryptomonas</taxon>
    </lineage>
</organism>
<dbReference type="Pfam" id="PF07699">
    <property type="entry name" value="Ephrin_rec_like"/>
    <property type="match status" value="2"/>
</dbReference>
<feature type="compositionally biased region" description="Basic and acidic residues" evidence="1">
    <location>
        <begin position="1898"/>
        <end position="1908"/>
    </location>
</feature>
<feature type="transmembrane region" description="Helical" evidence="2">
    <location>
        <begin position="1254"/>
        <end position="1275"/>
    </location>
</feature>
<dbReference type="PANTHER" id="PTHR46967:SF1">
    <property type="entry name" value="KERATIN-ASSOCIATED PROTEIN 16-1-LIKE"/>
    <property type="match status" value="1"/>
</dbReference>
<dbReference type="EMBL" id="HBEZ01035902">
    <property type="protein sequence ID" value="CAD8642055.1"/>
    <property type="molecule type" value="Transcribed_RNA"/>
</dbReference>
<feature type="region of interest" description="Disordered" evidence="1">
    <location>
        <begin position="1870"/>
        <end position="1912"/>
    </location>
</feature>
<evidence type="ECO:0000313" key="6">
    <source>
        <dbReference type="EMBL" id="CAD8642057.1"/>
    </source>
</evidence>
<feature type="transmembrane region" description="Helical" evidence="2">
    <location>
        <begin position="1165"/>
        <end position="1183"/>
    </location>
</feature>
<feature type="region of interest" description="Disordered" evidence="1">
    <location>
        <begin position="947"/>
        <end position="976"/>
    </location>
</feature>